<keyword evidence="2" id="KW-0732">Signal</keyword>
<dbReference type="InterPro" id="IPR050462">
    <property type="entry name" value="Retroviral_Gag-Pol_poly"/>
</dbReference>
<dbReference type="SUPFAM" id="SSF47943">
    <property type="entry name" value="Retrovirus capsid protein, N-terminal core domain"/>
    <property type="match status" value="1"/>
</dbReference>
<dbReference type="Gene3D" id="1.10.375.10">
    <property type="entry name" value="Human Immunodeficiency Virus Type 1 Capsid Protein"/>
    <property type="match status" value="1"/>
</dbReference>
<dbReference type="PANTHER" id="PTHR33166">
    <property type="entry name" value="GAG_P30 DOMAIN-CONTAINING PROTEIN"/>
    <property type="match status" value="1"/>
</dbReference>
<sequence>MHFLVVMTPGFWPGACADTWLPASDGRVAGCLRQPPRIRLLRGAGGGLNGWIGHPESHPPASRHPIVGIAETQEEKENEEMSFFNAMKSEDSGLAVRGFLPPHTPEAGCPEIGPAGQQPRPIYEGMGNKPGRPATGYYWAHTPFSTSILLNWKNSNLSNRENPQKIGDIFPSIFATHHPYWALLKIQLTADERQEGINKANEEDLSSIKRIAIGYPTQPGQFPWQSPTGTQKLDPSLPRTLQKIHIGSCATEPRWLQAQRGQDEQEWHSTWPGLRLLPGRLPLRTLLHPSGDVGLQTSDSLTALEGVICKLTVPPRQNGGPHSHKMVAPSHLSPTAGVSGLSDQQTEAGEQGMAASSVRQRGSGSFLSAAAGKPQALLTEAGEQGLAVFLSGAAALQSPESRAWRLPQHGSGEAPGSANRAGQQGMGHAQNMAGIGSRLQSAEHGGCLLRQDGGAGEWRR</sequence>
<reference evidence="3" key="1">
    <citation type="submission" date="2023-06" db="EMBL/GenBank/DDBJ databases">
        <title>Reference genome for the Northern bat (Eptesicus nilssonii), a most northern bat species.</title>
        <authorList>
            <person name="Laine V.N."/>
            <person name="Pulliainen A.T."/>
            <person name="Lilley T.M."/>
        </authorList>
    </citation>
    <scope>NUCLEOTIDE SEQUENCE</scope>
    <source>
        <strain evidence="3">BLF_Eptnil</strain>
        <tissue evidence="3">Kidney</tissue>
    </source>
</reference>
<evidence type="ECO:0000256" key="2">
    <source>
        <dbReference type="SAM" id="SignalP"/>
    </source>
</evidence>
<dbReference type="EMBL" id="JAULJE010000011">
    <property type="protein sequence ID" value="KAK1337575.1"/>
    <property type="molecule type" value="Genomic_DNA"/>
</dbReference>
<protein>
    <submittedName>
        <fullName evidence="3">Uncharacterized protein</fullName>
    </submittedName>
</protein>
<feature type="region of interest" description="Disordered" evidence="1">
    <location>
        <begin position="315"/>
        <end position="360"/>
    </location>
</feature>
<proteinExistence type="predicted"/>
<dbReference type="Proteomes" id="UP001177744">
    <property type="component" value="Unassembled WGS sequence"/>
</dbReference>
<evidence type="ECO:0000313" key="4">
    <source>
        <dbReference type="Proteomes" id="UP001177744"/>
    </source>
</evidence>
<dbReference type="GO" id="GO:0016032">
    <property type="term" value="P:viral process"/>
    <property type="evidence" value="ECO:0007669"/>
    <property type="project" value="InterPro"/>
</dbReference>
<feature type="region of interest" description="Disordered" evidence="1">
    <location>
        <begin position="405"/>
        <end position="428"/>
    </location>
</feature>
<evidence type="ECO:0000256" key="1">
    <source>
        <dbReference type="SAM" id="MobiDB-lite"/>
    </source>
</evidence>
<feature type="signal peptide" evidence="2">
    <location>
        <begin position="1"/>
        <end position="17"/>
    </location>
</feature>
<comment type="caution">
    <text evidence="3">The sequence shown here is derived from an EMBL/GenBank/DDBJ whole genome shotgun (WGS) entry which is preliminary data.</text>
</comment>
<dbReference type="InterPro" id="IPR008919">
    <property type="entry name" value="Retrov_capsid_N"/>
</dbReference>
<accession>A0AA40LLL6</accession>
<dbReference type="AlphaFoldDB" id="A0AA40LLL6"/>
<evidence type="ECO:0000313" key="3">
    <source>
        <dbReference type="EMBL" id="KAK1337575.1"/>
    </source>
</evidence>
<organism evidence="3 4">
    <name type="scientific">Cnephaeus nilssonii</name>
    <name type="common">Northern bat</name>
    <name type="synonym">Eptesicus nilssonii</name>
    <dbReference type="NCBI Taxonomy" id="3371016"/>
    <lineage>
        <taxon>Eukaryota</taxon>
        <taxon>Metazoa</taxon>
        <taxon>Chordata</taxon>
        <taxon>Craniata</taxon>
        <taxon>Vertebrata</taxon>
        <taxon>Euteleostomi</taxon>
        <taxon>Mammalia</taxon>
        <taxon>Eutheria</taxon>
        <taxon>Laurasiatheria</taxon>
        <taxon>Chiroptera</taxon>
        <taxon>Yangochiroptera</taxon>
        <taxon>Vespertilionidae</taxon>
        <taxon>Cnephaeus</taxon>
    </lineage>
</organism>
<gene>
    <name evidence="3" type="ORF">QTO34_002208</name>
</gene>
<feature type="chain" id="PRO_5041238445" evidence="2">
    <location>
        <begin position="18"/>
        <end position="460"/>
    </location>
</feature>
<keyword evidence="4" id="KW-1185">Reference proteome</keyword>
<name>A0AA40LLL6_CNENI</name>